<dbReference type="OrthoDB" id="9803968at2"/>
<dbReference type="FunFam" id="3.30.300.30:FF:000008">
    <property type="entry name" value="2,3-dihydroxybenzoate-AMP ligase"/>
    <property type="match status" value="1"/>
</dbReference>
<keyword evidence="9" id="KW-1185">Reference proteome</keyword>
<feature type="domain" description="AMP-dependent synthetase/ligase" evidence="6">
    <location>
        <begin position="12"/>
        <end position="369"/>
    </location>
</feature>
<dbReference type="NCBIfam" id="TIGR01923">
    <property type="entry name" value="menE"/>
    <property type="match status" value="1"/>
</dbReference>
<evidence type="ECO:0000256" key="3">
    <source>
        <dbReference type="ARBA" id="ARBA00022598"/>
    </source>
</evidence>
<dbReference type="Gene3D" id="3.30.300.30">
    <property type="match status" value="1"/>
</dbReference>
<keyword evidence="2" id="KW-0474">Menaquinone biosynthesis</keyword>
<accession>A0A4P6EGV0</accession>
<keyword evidence="3 8" id="KW-0436">Ligase</keyword>
<gene>
    <name evidence="8" type="primary">menE</name>
    <name evidence="8" type="ORF">ET475_04525</name>
</gene>
<dbReference type="InterPro" id="IPR042099">
    <property type="entry name" value="ANL_N_sf"/>
</dbReference>
<dbReference type="AlphaFoldDB" id="A0A4P6EGV0"/>
<dbReference type="InterPro" id="IPR020845">
    <property type="entry name" value="AMP-binding_CS"/>
</dbReference>
<dbReference type="PANTHER" id="PTHR43767:SF1">
    <property type="entry name" value="NONRIBOSOMAL PEPTIDE SYNTHASE PES1 (EUROFUNG)-RELATED"/>
    <property type="match status" value="1"/>
</dbReference>
<dbReference type="InterPro" id="IPR050237">
    <property type="entry name" value="ATP-dep_AMP-bd_enzyme"/>
</dbReference>
<dbReference type="CDD" id="cd17631">
    <property type="entry name" value="FACL_FadD13-like"/>
    <property type="match status" value="1"/>
</dbReference>
<evidence type="ECO:0000259" key="7">
    <source>
        <dbReference type="Pfam" id="PF13193"/>
    </source>
</evidence>
<dbReference type="InterPro" id="IPR010192">
    <property type="entry name" value="MenE"/>
</dbReference>
<dbReference type="Pfam" id="PF00501">
    <property type="entry name" value="AMP-binding"/>
    <property type="match status" value="1"/>
</dbReference>
<dbReference type="InterPro" id="IPR000873">
    <property type="entry name" value="AMP-dep_synth/lig_dom"/>
</dbReference>
<dbReference type="EMBL" id="CP035494">
    <property type="protein sequence ID" value="QAY59327.1"/>
    <property type="molecule type" value="Genomic_DNA"/>
</dbReference>
<dbReference type="SUPFAM" id="SSF56801">
    <property type="entry name" value="Acetyl-CoA synthetase-like"/>
    <property type="match status" value="1"/>
</dbReference>
<dbReference type="Pfam" id="PF13193">
    <property type="entry name" value="AMP-binding_C"/>
    <property type="match status" value="1"/>
</dbReference>
<reference evidence="8 9" key="1">
    <citation type="submission" date="2019-01" db="EMBL/GenBank/DDBJ databases">
        <title>Genome sequencing of strain DFW100M-13.</title>
        <authorList>
            <person name="Heo J."/>
            <person name="Kim S.-J."/>
            <person name="Kim J.-S."/>
            <person name="Hong S.-B."/>
            <person name="Kwon S.-W."/>
        </authorList>
    </citation>
    <scope>NUCLEOTIDE SEQUENCE [LARGE SCALE GENOMIC DNA]</scope>
    <source>
        <strain evidence="8 9">DFW100M-13</strain>
    </source>
</reference>
<dbReference type="RefSeq" id="WP_129386431.1">
    <property type="nucleotide sequence ID" value="NZ_CP035494.1"/>
</dbReference>
<proteinExistence type="inferred from homology"/>
<sequence>MLNQGIGTWVNRRAQRMREDAAVTFRDQRIGYDELDERIVRLADALHTRGVRAGDRVAYLGNNHPSFLEALFATTMIGAIFVPLNTRLAPPEIEFAVDNSGATTLIFQSALLELARAGTWSSSARRRICVGGSDIPGVEDYDEVVASGAPDYRDHLVALDDPALILYTSGTTGYPKGAVLTHGNLTWNTFNALVDYGIGAGERVLLISPMFHVASLGMGALPILLQGGTVVLHEKFEPGDVLRAIEREQVTMLSGVPTTYQLIEEHPDWATTDLSSLRHLTCGGSTMPKRMLEAYEARGLHFSCGYGMTETSPGATAMPPHMSVEKMGSSGLKHFFTDVKVVNEEGRMCPPGEVGEILVSGPNVITEYWRRPEATAETIVDGWLHTGDLGYLDEDGYLFVVDRLKDMIISGGENIYSAEVEGAIMQIPEISGVALIGMPDPKWGEVPVAVATLDEGASLTAAEVIERLQGRLAKYKIPRDVRFVDELPRTASGKIRKGDLRTQFGE</sequence>
<dbReference type="Proteomes" id="UP000293995">
    <property type="component" value="Chromosome"/>
</dbReference>
<dbReference type="InterPro" id="IPR025110">
    <property type="entry name" value="AMP-bd_C"/>
</dbReference>
<dbReference type="NCBIfam" id="NF004837">
    <property type="entry name" value="PRK06187.1"/>
    <property type="match status" value="1"/>
</dbReference>
<dbReference type="EC" id="6.2.1.26" evidence="8"/>
<feature type="domain" description="AMP-binding enzyme C-terminal" evidence="7">
    <location>
        <begin position="419"/>
        <end position="494"/>
    </location>
</feature>
<dbReference type="GO" id="GO:0005524">
    <property type="term" value="F:ATP binding"/>
    <property type="evidence" value="ECO:0007669"/>
    <property type="project" value="UniProtKB-KW"/>
</dbReference>
<dbReference type="PROSITE" id="PS00455">
    <property type="entry name" value="AMP_BINDING"/>
    <property type="match status" value="1"/>
</dbReference>
<comment type="similarity">
    <text evidence="1">Belongs to the ATP-dependent AMP-binding enzyme family.</text>
</comment>
<dbReference type="InterPro" id="IPR045851">
    <property type="entry name" value="AMP-bd_C_sf"/>
</dbReference>
<dbReference type="GO" id="GO:0008756">
    <property type="term" value="F:o-succinylbenzoate-CoA ligase activity"/>
    <property type="evidence" value="ECO:0007669"/>
    <property type="project" value="UniProtKB-EC"/>
</dbReference>
<evidence type="ECO:0000256" key="4">
    <source>
        <dbReference type="ARBA" id="ARBA00022741"/>
    </source>
</evidence>
<evidence type="ECO:0000313" key="9">
    <source>
        <dbReference type="Proteomes" id="UP000293995"/>
    </source>
</evidence>
<organism evidence="8 9">
    <name type="scientific">Microbacterium protaetiae</name>
    <dbReference type="NCBI Taxonomy" id="2509458"/>
    <lineage>
        <taxon>Bacteria</taxon>
        <taxon>Bacillati</taxon>
        <taxon>Actinomycetota</taxon>
        <taxon>Actinomycetes</taxon>
        <taxon>Micrococcales</taxon>
        <taxon>Microbacteriaceae</taxon>
        <taxon>Microbacterium</taxon>
    </lineage>
</organism>
<evidence type="ECO:0000256" key="2">
    <source>
        <dbReference type="ARBA" id="ARBA00022428"/>
    </source>
</evidence>
<keyword evidence="4" id="KW-0547">Nucleotide-binding</keyword>
<keyword evidence="5" id="KW-0067">ATP-binding</keyword>
<evidence type="ECO:0000256" key="1">
    <source>
        <dbReference type="ARBA" id="ARBA00006432"/>
    </source>
</evidence>
<dbReference type="KEGG" id="mprt:ET475_04525"/>
<protein>
    <submittedName>
        <fullName evidence="8">O-succinylbenzoate--CoA ligase</fullName>
        <ecNumber evidence="8">6.2.1.26</ecNumber>
    </submittedName>
</protein>
<dbReference type="Gene3D" id="3.40.50.12780">
    <property type="entry name" value="N-terminal domain of ligase-like"/>
    <property type="match status" value="1"/>
</dbReference>
<dbReference type="GO" id="GO:0009234">
    <property type="term" value="P:menaquinone biosynthetic process"/>
    <property type="evidence" value="ECO:0007669"/>
    <property type="project" value="UniProtKB-KW"/>
</dbReference>
<evidence type="ECO:0000259" key="6">
    <source>
        <dbReference type="Pfam" id="PF00501"/>
    </source>
</evidence>
<dbReference type="PANTHER" id="PTHR43767">
    <property type="entry name" value="LONG-CHAIN-FATTY-ACID--COA LIGASE"/>
    <property type="match status" value="1"/>
</dbReference>
<name>A0A4P6EGV0_9MICO</name>
<evidence type="ECO:0000256" key="5">
    <source>
        <dbReference type="ARBA" id="ARBA00022840"/>
    </source>
</evidence>
<evidence type="ECO:0000313" key="8">
    <source>
        <dbReference type="EMBL" id="QAY59327.1"/>
    </source>
</evidence>